<reference evidence="2 3" key="1">
    <citation type="journal article" date="2018" name="Evol. Lett.">
        <title>Horizontal gene cluster transfer increased hallucinogenic mushroom diversity.</title>
        <authorList>
            <person name="Reynolds H.T."/>
            <person name="Vijayakumar V."/>
            <person name="Gluck-Thaler E."/>
            <person name="Korotkin H.B."/>
            <person name="Matheny P.B."/>
            <person name="Slot J.C."/>
        </authorList>
    </citation>
    <scope>NUCLEOTIDE SEQUENCE [LARGE SCALE GENOMIC DNA]</scope>
    <source>
        <strain evidence="2 3">2629</strain>
    </source>
</reference>
<feature type="non-terminal residue" evidence="2">
    <location>
        <position position="1"/>
    </location>
</feature>
<feature type="region of interest" description="Disordered" evidence="1">
    <location>
        <begin position="79"/>
        <end position="118"/>
    </location>
</feature>
<dbReference type="Proteomes" id="UP000284842">
    <property type="component" value="Unassembled WGS sequence"/>
</dbReference>
<name>A0A409X4A4_9AGAR</name>
<evidence type="ECO:0000313" key="3">
    <source>
        <dbReference type="Proteomes" id="UP000284842"/>
    </source>
</evidence>
<dbReference type="STRING" id="181874.A0A409X4A4"/>
<evidence type="ECO:0000256" key="1">
    <source>
        <dbReference type="SAM" id="MobiDB-lite"/>
    </source>
</evidence>
<proteinExistence type="predicted"/>
<evidence type="ECO:0000313" key="2">
    <source>
        <dbReference type="EMBL" id="PPQ85564.1"/>
    </source>
</evidence>
<dbReference type="InParanoid" id="A0A409X4A4"/>
<dbReference type="AlphaFoldDB" id="A0A409X4A4"/>
<protein>
    <submittedName>
        <fullName evidence="2">Uncharacterized protein</fullName>
    </submittedName>
</protein>
<dbReference type="OrthoDB" id="2941894at2759"/>
<feature type="compositionally biased region" description="Low complexity" evidence="1">
    <location>
        <begin position="90"/>
        <end position="102"/>
    </location>
</feature>
<dbReference type="EMBL" id="NHTK01004687">
    <property type="protein sequence ID" value="PPQ85564.1"/>
    <property type="molecule type" value="Genomic_DNA"/>
</dbReference>
<organism evidence="2 3">
    <name type="scientific">Panaeolus cyanescens</name>
    <dbReference type="NCBI Taxonomy" id="181874"/>
    <lineage>
        <taxon>Eukaryota</taxon>
        <taxon>Fungi</taxon>
        <taxon>Dikarya</taxon>
        <taxon>Basidiomycota</taxon>
        <taxon>Agaricomycotina</taxon>
        <taxon>Agaricomycetes</taxon>
        <taxon>Agaricomycetidae</taxon>
        <taxon>Agaricales</taxon>
        <taxon>Agaricineae</taxon>
        <taxon>Galeropsidaceae</taxon>
        <taxon>Panaeolus</taxon>
    </lineage>
</organism>
<feature type="compositionally biased region" description="Pro residues" evidence="1">
    <location>
        <begin position="103"/>
        <end position="112"/>
    </location>
</feature>
<gene>
    <name evidence="2" type="ORF">CVT24_009820</name>
</gene>
<comment type="caution">
    <text evidence="2">The sequence shown here is derived from an EMBL/GenBank/DDBJ whole genome shotgun (WGS) entry which is preliminary data.</text>
</comment>
<feature type="non-terminal residue" evidence="2">
    <location>
        <position position="289"/>
    </location>
</feature>
<sequence length="289" mass="32774">GTIGLTPLWDYIQGYVPCPDPDREPRAYRHWMSNDRMARLYIDSAMDLDEAKAMNVRDIKPATALWATLQAKYENLEDLYQPPEPHVPDAPHQQPPQHQQQPILPPTPPPPPKRSDQIASVAANGTISKAERLQLAVQEAREAAIRRKQYRDGRQAARTTKANFEQLPFQDVDDPQSLVSELEALFTSLNVSSHSLLTHATISGIRDSIEAFNSSIDDDESDPKTWKEARESHDADKWIEGDAAEVKSLQDMGVFKWVPRTDVPAGYKLLRPKRVFKRKRDENGTVVRH</sequence>
<keyword evidence="3" id="KW-1185">Reference proteome</keyword>
<accession>A0A409X4A4</accession>